<dbReference type="PANTHER" id="PTHR35870:SF6">
    <property type="entry name" value="MGS207 PROTEIN"/>
    <property type="match status" value="1"/>
</dbReference>
<dbReference type="InterPro" id="IPR025337">
    <property type="entry name" value="Questin_oxidase-like"/>
</dbReference>
<keyword evidence="3" id="KW-1185">Reference proteome</keyword>
<sequence>MEHSTPHDGILQTVHDERTLTLADLIKHNHATYGLLYSNIMHNHTQHILIASYLLGSDTGTLKLLYEAETAHADLVPWGNRQTGRIHTEDDLFAHLGDLAYERDFVDYFEKELERHGGWREALRYHLFDSQKPLLTSLVGGFAHPWLMLADAVELGSGILAMDALALVAVDYSLLSRLLDVPLSEASPDSVTTVASLLDTVRTDTAFDGIIQHIGIQSVGAMLADQGAHAAILRYLQQFAHIYSFHKREDDLDSLLSQFVDLALGLIAATSVLDEPPAFDFFLAHILSFCNCVRTLLPVVDGDGENQAMLFRMLWLMTLLPFITQQRPTISPELIDCEERALSWMDTQTVMVDGQDERVRDPHFVKIVQLLLTVPKYWPALDGKALRVANKTLRSFAGWRGFGADGEAPLNTKEYRNSVGKK</sequence>
<evidence type="ECO:0000313" key="3">
    <source>
        <dbReference type="Proteomes" id="UP001583186"/>
    </source>
</evidence>
<keyword evidence="1" id="KW-0560">Oxidoreductase</keyword>
<dbReference type="Pfam" id="PF14027">
    <property type="entry name" value="Questin_oxidase"/>
    <property type="match status" value="1"/>
</dbReference>
<evidence type="ECO:0000256" key="1">
    <source>
        <dbReference type="ARBA" id="ARBA00023002"/>
    </source>
</evidence>
<organism evidence="2 3">
    <name type="scientific">Sporothrix stenoceras</name>
    <dbReference type="NCBI Taxonomy" id="5173"/>
    <lineage>
        <taxon>Eukaryota</taxon>
        <taxon>Fungi</taxon>
        <taxon>Dikarya</taxon>
        <taxon>Ascomycota</taxon>
        <taxon>Pezizomycotina</taxon>
        <taxon>Sordariomycetes</taxon>
        <taxon>Sordariomycetidae</taxon>
        <taxon>Ophiostomatales</taxon>
        <taxon>Ophiostomataceae</taxon>
        <taxon>Sporothrix</taxon>
    </lineage>
</organism>
<proteinExistence type="predicted"/>
<comment type="caution">
    <text evidence="2">The sequence shown here is derived from an EMBL/GenBank/DDBJ whole genome shotgun (WGS) entry which is preliminary data.</text>
</comment>
<gene>
    <name evidence="2" type="ORF">Sste5346_007752</name>
</gene>
<dbReference type="Proteomes" id="UP001583186">
    <property type="component" value="Unassembled WGS sequence"/>
</dbReference>
<dbReference type="EMBL" id="JAWCUI010000054">
    <property type="protein sequence ID" value="KAL1891292.1"/>
    <property type="molecule type" value="Genomic_DNA"/>
</dbReference>
<name>A0ABR3YTS1_9PEZI</name>
<reference evidence="2 3" key="1">
    <citation type="journal article" date="2024" name="IMA Fungus">
        <title>IMA Genome - F19 : A genome assembly and annotation guide to empower mycologists, including annotated draft genome sequences of Ceratocystis pirilliformis, Diaporthe australafricana, Fusarium ophioides, Paecilomyces lecythidis, and Sporothrix stenoceras.</title>
        <authorList>
            <person name="Aylward J."/>
            <person name="Wilson A.M."/>
            <person name="Visagie C.M."/>
            <person name="Spraker J."/>
            <person name="Barnes I."/>
            <person name="Buitendag C."/>
            <person name="Ceriani C."/>
            <person name="Del Mar Angel L."/>
            <person name="du Plessis D."/>
            <person name="Fuchs T."/>
            <person name="Gasser K."/>
            <person name="Kramer D."/>
            <person name="Li W."/>
            <person name="Munsamy K."/>
            <person name="Piso A."/>
            <person name="Price J.L."/>
            <person name="Sonnekus B."/>
            <person name="Thomas C."/>
            <person name="van der Nest A."/>
            <person name="van Dijk A."/>
            <person name="van Heerden A."/>
            <person name="van Vuuren N."/>
            <person name="Yilmaz N."/>
            <person name="Duong T.A."/>
            <person name="van der Merwe N.A."/>
            <person name="Wingfield M.J."/>
            <person name="Wingfield B.D."/>
        </authorList>
    </citation>
    <scope>NUCLEOTIDE SEQUENCE [LARGE SCALE GENOMIC DNA]</scope>
    <source>
        <strain evidence="2 3">CMW 5346</strain>
    </source>
</reference>
<dbReference type="PANTHER" id="PTHR35870">
    <property type="entry name" value="PROTEIN, PUTATIVE (AFU_ORTHOLOGUE AFUA_5G03330)-RELATED"/>
    <property type="match status" value="1"/>
</dbReference>
<accession>A0ABR3YTS1</accession>
<protein>
    <submittedName>
        <fullName evidence="2">Uncharacterized protein</fullName>
    </submittedName>
</protein>
<evidence type="ECO:0000313" key="2">
    <source>
        <dbReference type="EMBL" id="KAL1891292.1"/>
    </source>
</evidence>